<evidence type="ECO:0000313" key="2">
    <source>
        <dbReference type="EMBL" id="ATQ44652.1"/>
    </source>
</evidence>
<organism evidence="2 3">
    <name type="scientific">Caulobacter mirabilis</name>
    <dbReference type="NCBI Taxonomy" id="69666"/>
    <lineage>
        <taxon>Bacteria</taxon>
        <taxon>Pseudomonadati</taxon>
        <taxon>Pseudomonadota</taxon>
        <taxon>Alphaproteobacteria</taxon>
        <taxon>Caulobacterales</taxon>
        <taxon>Caulobacteraceae</taxon>
        <taxon>Caulobacter</taxon>
    </lineage>
</organism>
<keyword evidence="3" id="KW-1185">Reference proteome</keyword>
<dbReference type="InterPro" id="IPR019253">
    <property type="entry name" value="DUF2244_TM"/>
</dbReference>
<dbReference type="KEGG" id="cmb:CSW64_20800"/>
<dbReference type="PIRSF" id="PIRSF032162">
    <property type="entry name" value="UCP032162_imp"/>
    <property type="match status" value="1"/>
</dbReference>
<keyword evidence="1" id="KW-0812">Transmembrane</keyword>
<accession>A0A2D2B322</accession>
<feature type="transmembrane region" description="Helical" evidence="1">
    <location>
        <begin position="21"/>
        <end position="42"/>
    </location>
</feature>
<dbReference type="EMBL" id="CP024201">
    <property type="protein sequence ID" value="ATQ44652.1"/>
    <property type="molecule type" value="Genomic_DNA"/>
</dbReference>
<evidence type="ECO:0000313" key="3">
    <source>
        <dbReference type="Proteomes" id="UP000228945"/>
    </source>
</evidence>
<dbReference type="AlphaFoldDB" id="A0A2D2B322"/>
<dbReference type="Proteomes" id="UP000228945">
    <property type="component" value="Chromosome"/>
</dbReference>
<gene>
    <name evidence="2" type="ORF">CSW64_20800</name>
</gene>
<protein>
    <recommendedName>
        <fullName evidence="4">DUF2244 domain-containing protein</fullName>
    </recommendedName>
</protein>
<dbReference type="OrthoDB" id="9808190at2"/>
<dbReference type="Pfam" id="PF10003">
    <property type="entry name" value="DUF2244"/>
    <property type="match status" value="1"/>
</dbReference>
<evidence type="ECO:0000256" key="1">
    <source>
        <dbReference type="SAM" id="Phobius"/>
    </source>
</evidence>
<dbReference type="InterPro" id="IPR016990">
    <property type="entry name" value="UCP032162_TM"/>
</dbReference>
<evidence type="ECO:0008006" key="4">
    <source>
        <dbReference type="Google" id="ProtNLM"/>
    </source>
</evidence>
<proteinExistence type="predicted"/>
<sequence>MAGPLYMDAVIRQNASLSPTGFKVLLTAVVAFNVVFAVFLFVLGAWPVPIFLGLDVLAVWLAFRASFRAAERKEHVRVSAETVEVSLEAEGREKRVWTSPTAFTGLDVEAFGQDDTKVRLRMHRRRYLVGRALSPGERADLGRALDDAIRAARAERYPAA</sequence>
<reference evidence="2 3" key="1">
    <citation type="submission" date="2017-10" db="EMBL/GenBank/DDBJ databases">
        <title>Genome sequence of Caulobacter mirabilis FWC38.</title>
        <authorList>
            <person name="Fiebig A."/>
            <person name="Crosson S."/>
        </authorList>
    </citation>
    <scope>NUCLEOTIDE SEQUENCE [LARGE SCALE GENOMIC DNA]</scope>
    <source>
        <strain evidence="2 3">FWC 38</strain>
    </source>
</reference>
<name>A0A2D2B322_9CAUL</name>
<keyword evidence="1" id="KW-1133">Transmembrane helix</keyword>
<keyword evidence="1" id="KW-0472">Membrane</keyword>
<dbReference type="RefSeq" id="WP_099623900.1">
    <property type="nucleotide sequence ID" value="NZ_CP024201.1"/>
</dbReference>
<feature type="transmembrane region" description="Helical" evidence="1">
    <location>
        <begin position="48"/>
        <end position="67"/>
    </location>
</feature>